<proteinExistence type="predicted"/>
<dbReference type="GO" id="GO:0016301">
    <property type="term" value="F:kinase activity"/>
    <property type="evidence" value="ECO:0007669"/>
    <property type="project" value="UniProtKB-KW"/>
</dbReference>
<keyword evidence="4" id="KW-1185">Reference proteome</keyword>
<evidence type="ECO:0000259" key="2">
    <source>
        <dbReference type="PROSITE" id="PS50222"/>
    </source>
</evidence>
<evidence type="ECO:0000313" key="4">
    <source>
        <dbReference type="Proteomes" id="UP000464468"/>
    </source>
</evidence>
<dbReference type="PROSITE" id="PS50222">
    <property type="entry name" value="EF_HAND_2"/>
    <property type="match status" value="1"/>
</dbReference>
<dbReference type="AlphaFoldDB" id="A0A7Z2NWY1"/>
<protein>
    <submittedName>
        <fullName evidence="3">Histidine kinase</fullName>
    </submittedName>
</protein>
<sequence length="152" mass="16914">MMRIMAGMAALALALGAGFVWWSGREERAAPLVPASAPQTAAEAGLAEPLPPEASERTREQRRFDRYDRDRDGIVVRDEYLASRVKAFRRLDTDGDGRLSFEEWADKTIDRFATADADRDQKLTRTEFATTRPPRRAPPRTPCPPPAEAEGG</sequence>
<dbReference type="KEGG" id="schy:GVO57_09655"/>
<dbReference type="EMBL" id="CP047895">
    <property type="protein sequence ID" value="QHL91037.1"/>
    <property type="molecule type" value="Genomic_DNA"/>
</dbReference>
<reference evidence="3 4" key="1">
    <citation type="submission" date="2020-01" db="EMBL/GenBank/DDBJ databases">
        <title>Sphingomonas sp. C33 whole genome sequece.</title>
        <authorList>
            <person name="Park C."/>
        </authorList>
    </citation>
    <scope>NUCLEOTIDE SEQUENCE [LARGE SCALE GENOMIC DNA]</scope>
    <source>
        <strain evidence="3 4">C33</strain>
    </source>
</reference>
<dbReference type="InterPro" id="IPR002048">
    <property type="entry name" value="EF_hand_dom"/>
</dbReference>
<dbReference type="PROSITE" id="PS00018">
    <property type="entry name" value="EF_HAND_1"/>
    <property type="match status" value="1"/>
</dbReference>
<dbReference type="Pfam" id="PF13202">
    <property type="entry name" value="EF-hand_5"/>
    <property type="match status" value="1"/>
</dbReference>
<feature type="compositionally biased region" description="Basic and acidic residues" evidence="1">
    <location>
        <begin position="54"/>
        <end position="65"/>
    </location>
</feature>
<feature type="compositionally biased region" description="Basic and acidic residues" evidence="1">
    <location>
        <begin position="116"/>
        <end position="125"/>
    </location>
</feature>
<dbReference type="InterPro" id="IPR018247">
    <property type="entry name" value="EF_Hand_1_Ca_BS"/>
</dbReference>
<dbReference type="Gene3D" id="1.10.238.10">
    <property type="entry name" value="EF-hand"/>
    <property type="match status" value="1"/>
</dbReference>
<dbReference type="GO" id="GO:0005509">
    <property type="term" value="F:calcium ion binding"/>
    <property type="evidence" value="ECO:0007669"/>
    <property type="project" value="InterPro"/>
</dbReference>
<dbReference type="Proteomes" id="UP000464468">
    <property type="component" value="Chromosome"/>
</dbReference>
<organism evidence="3 4">
    <name type="scientific">Sphingomonas changnyeongensis</name>
    <dbReference type="NCBI Taxonomy" id="2698679"/>
    <lineage>
        <taxon>Bacteria</taxon>
        <taxon>Pseudomonadati</taxon>
        <taxon>Pseudomonadota</taxon>
        <taxon>Alphaproteobacteria</taxon>
        <taxon>Sphingomonadales</taxon>
        <taxon>Sphingomonadaceae</taxon>
        <taxon>Sphingomonas</taxon>
    </lineage>
</organism>
<gene>
    <name evidence="3" type="ORF">GVO57_09655</name>
</gene>
<evidence type="ECO:0000313" key="3">
    <source>
        <dbReference type="EMBL" id="QHL91037.1"/>
    </source>
</evidence>
<dbReference type="InterPro" id="IPR011992">
    <property type="entry name" value="EF-hand-dom_pair"/>
</dbReference>
<accession>A0A7Z2NWY1</accession>
<name>A0A7Z2NWY1_9SPHN</name>
<keyword evidence="3" id="KW-0418">Kinase</keyword>
<evidence type="ECO:0000256" key="1">
    <source>
        <dbReference type="SAM" id="MobiDB-lite"/>
    </source>
</evidence>
<feature type="domain" description="EF-hand" evidence="2">
    <location>
        <begin position="79"/>
        <end position="114"/>
    </location>
</feature>
<dbReference type="SUPFAM" id="SSF47473">
    <property type="entry name" value="EF-hand"/>
    <property type="match status" value="1"/>
</dbReference>
<keyword evidence="3" id="KW-0808">Transferase</keyword>
<feature type="compositionally biased region" description="Pro residues" evidence="1">
    <location>
        <begin position="139"/>
        <end position="152"/>
    </location>
</feature>
<feature type="region of interest" description="Disordered" evidence="1">
    <location>
        <begin position="32"/>
        <end position="65"/>
    </location>
</feature>
<feature type="region of interest" description="Disordered" evidence="1">
    <location>
        <begin position="113"/>
        <end position="152"/>
    </location>
</feature>